<dbReference type="Gene3D" id="2.30.110.10">
    <property type="entry name" value="Electron Transport, Fmn-binding Protein, Chain A"/>
    <property type="match status" value="1"/>
</dbReference>
<protein>
    <submittedName>
        <fullName evidence="3">Pyridoxamine 5'-phosphate oxidase family protein</fullName>
    </submittedName>
</protein>
<dbReference type="PANTHER" id="PTHR42815:SF2">
    <property type="entry name" value="FAD-BINDING, PUTATIVE (AFU_ORTHOLOGUE AFUA_6G07600)-RELATED"/>
    <property type="match status" value="1"/>
</dbReference>
<accession>A0ABT0NPJ0</accession>
<organism evidence="3 4">
    <name type="scientific">Streptomyces lavenduligriseus</name>
    <dbReference type="NCBI Taxonomy" id="67315"/>
    <lineage>
        <taxon>Bacteria</taxon>
        <taxon>Bacillati</taxon>
        <taxon>Actinomycetota</taxon>
        <taxon>Actinomycetes</taxon>
        <taxon>Kitasatosporales</taxon>
        <taxon>Streptomycetaceae</taxon>
        <taxon>Streptomyces</taxon>
    </lineage>
</organism>
<dbReference type="EMBL" id="JAMCCK010000010">
    <property type="protein sequence ID" value="MCL3993218.1"/>
    <property type="molecule type" value="Genomic_DNA"/>
</dbReference>
<feature type="coiled-coil region" evidence="1">
    <location>
        <begin position="176"/>
        <end position="210"/>
    </location>
</feature>
<evidence type="ECO:0000313" key="3">
    <source>
        <dbReference type="EMBL" id="MCL3993218.1"/>
    </source>
</evidence>
<reference evidence="3 4" key="1">
    <citation type="submission" date="2022-05" db="EMBL/GenBank/DDBJ databases">
        <title>Genome Resource of Streptomyces lavenduligriseus GA1-1, a Strain with Broad-Spectrum Antifungal Activity against Phytopathogenic Fungi.</title>
        <authorList>
            <person name="Qi D."/>
        </authorList>
    </citation>
    <scope>NUCLEOTIDE SEQUENCE [LARGE SCALE GENOMIC DNA]</scope>
    <source>
        <strain evidence="3 4">GA1-1</strain>
    </source>
</reference>
<name>A0ABT0NPJ0_9ACTN</name>
<dbReference type="InterPro" id="IPR012349">
    <property type="entry name" value="Split_barrel_FMN-bd"/>
</dbReference>
<dbReference type="Pfam" id="PF01243">
    <property type="entry name" value="PNPOx_N"/>
    <property type="match status" value="1"/>
</dbReference>
<gene>
    <name evidence="3" type="ORF">M4438_06730</name>
</gene>
<proteinExistence type="predicted"/>
<sequence length="211" mass="23945">MGRFAHLAYTDSVRRVQEEQGSGLLGVRALAQPDTGPDELGPDEAAFLTTRDGFYLASTGETGWPYIQFRGGPAGFVHVLDERRLAWAEVRGNRQYITTGNLRTDGRVALFFMDYARQARLKLLGRARTQGLDEDPALTERLDQPRTDGKVERLMLVEVEGFNWNCHQHITPRYTEEELETALRPVRARMDALEQENARLRARLAELGEQD</sequence>
<evidence type="ECO:0000259" key="2">
    <source>
        <dbReference type="Pfam" id="PF01243"/>
    </source>
</evidence>
<dbReference type="SUPFAM" id="SSF50475">
    <property type="entry name" value="FMN-binding split barrel"/>
    <property type="match status" value="1"/>
</dbReference>
<keyword evidence="4" id="KW-1185">Reference proteome</keyword>
<comment type="caution">
    <text evidence="3">The sequence shown here is derived from an EMBL/GenBank/DDBJ whole genome shotgun (WGS) entry which is preliminary data.</text>
</comment>
<evidence type="ECO:0000256" key="1">
    <source>
        <dbReference type="SAM" id="Coils"/>
    </source>
</evidence>
<dbReference type="PANTHER" id="PTHR42815">
    <property type="entry name" value="FAD-BINDING, PUTATIVE (AFU_ORTHOLOGUE AFUA_6G07600)-RELATED"/>
    <property type="match status" value="1"/>
</dbReference>
<dbReference type="InterPro" id="IPR011576">
    <property type="entry name" value="Pyridox_Oxase_N"/>
</dbReference>
<dbReference type="Proteomes" id="UP001202052">
    <property type="component" value="Unassembled WGS sequence"/>
</dbReference>
<keyword evidence="1" id="KW-0175">Coiled coil</keyword>
<dbReference type="RefSeq" id="WP_249457806.1">
    <property type="nucleotide sequence ID" value="NZ_JAMCCK010000010.1"/>
</dbReference>
<feature type="domain" description="Pyridoxamine 5'-phosphate oxidase N-terminal" evidence="2">
    <location>
        <begin position="45"/>
        <end position="130"/>
    </location>
</feature>
<evidence type="ECO:0000313" key="4">
    <source>
        <dbReference type="Proteomes" id="UP001202052"/>
    </source>
</evidence>